<evidence type="ECO:0000313" key="1">
    <source>
        <dbReference type="EMBL" id="KAG6370449.1"/>
    </source>
</evidence>
<dbReference type="OrthoDB" id="2629708at2759"/>
<dbReference type="AlphaFoldDB" id="A0A8I2YEF1"/>
<dbReference type="EMBL" id="JAGFBS010000051">
    <property type="protein sequence ID" value="KAG6370449.1"/>
    <property type="molecule type" value="Genomic_DNA"/>
</dbReference>
<name>A0A8I2YEF1_9AGAM</name>
<sequence length="261" mass="29773">MAPRKWTTNEQEEFLQPWYKKYKELGYMKRREYTKFYTDLFEAWFKRFPESAVLFGEDASRPLSEKQKEKLNAATEECKEKLKNRFKNCLGSTKAGCQSKASANVVFKTVLASMAEGEKHGCSLQETEAYSKLFYGERLKESIAQKLGVASSDLGKQDIQRIKEETCALYAGESEEVKQQVRAFIQSLKDEQGKKGKSCVASNGQKDITRNIDMLPAVVTKFMNGLSKSTGWAFSLLARGPLPDDESNTDCYRREIQRDLL</sequence>
<proteinExistence type="predicted"/>
<reference evidence="1" key="1">
    <citation type="submission" date="2021-03" db="EMBL/GenBank/DDBJ databases">
        <title>Evolutionary innovations through gain and loss of genes in the ectomycorrhizal Boletales.</title>
        <authorList>
            <person name="Wu G."/>
            <person name="Miyauchi S."/>
            <person name="Morin E."/>
            <person name="Yang Z.-L."/>
            <person name="Xu J."/>
            <person name="Martin F.M."/>
        </authorList>
    </citation>
    <scope>NUCLEOTIDE SEQUENCE</scope>
    <source>
        <strain evidence="1">BR01</strain>
    </source>
</reference>
<gene>
    <name evidence="1" type="ORF">JVT61DRAFT_12069</name>
</gene>
<evidence type="ECO:0000313" key="2">
    <source>
        <dbReference type="Proteomes" id="UP000683000"/>
    </source>
</evidence>
<protein>
    <submittedName>
        <fullName evidence="1">Uncharacterized protein</fullName>
    </submittedName>
</protein>
<dbReference type="Proteomes" id="UP000683000">
    <property type="component" value="Unassembled WGS sequence"/>
</dbReference>
<comment type="caution">
    <text evidence="1">The sequence shown here is derived from an EMBL/GenBank/DDBJ whole genome shotgun (WGS) entry which is preliminary data.</text>
</comment>
<accession>A0A8I2YEF1</accession>
<keyword evidence="2" id="KW-1185">Reference proteome</keyword>
<organism evidence="1 2">
    <name type="scientific">Boletus reticuloceps</name>
    <dbReference type="NCBI Taxonomy" id="495285"/>
    <lineage>
        <taxon>Eukaryota</taxon>
        <taxon>Fungi</taxon>
        <taxon>Dikarya</taxon>
        <taxon>Basidiomycota</taxon>
        <taxon>Agaricomycotina</taxon>
        <taxon>Agaricomycetes</taxon>
        <taxon>Agaricomycetidae</taxon>
        <taxon>Boletales</taxon>
        <taxon>Boletineae</taxon>
        <taxon>Boletaceae</taxon>
        <taxon>Boletoideae</taxon>
        <taxon>Boletus</taxon>
    </lineage>
</organism>